<feature type="transmembrane region" description="Helical" evidence="1">
    <location>
        <begin position="25"/>
        <end position="47"/>
    </location>
</feature>
<evidence type="ECO:0008006" key="4">
    <source>
        <dbReference type="Google" id="ProtNLM"/>
    </source>
</evidence>
<dbReference type="Pfam" id="PF07963">
    <property type="entry name" value="N_methyl"/>
    <property type="match status" value="1"/>
</dbReference>
<reference evidence="2 3" key="1">
    <citation type="journal article" date="2016" name="Nat. Commun.">
        <title>Thousands of microbial genomes shed light on interconnected biogeochemical processes in an aquifer system.</title>
        <authorList>
            <person name="Anantharaman K."/>
            <person name="Brown C.T."/>
            <person name="Hug L.A."/>
            <person name="Sharon I."/>
            <person name="Castelle C.J."/>
            <person name="Probst A.J."/>
            <person name="Thomas B.C."/>
            <person name="Singh A."/>
            <person name="Wilkins M.J."/>
            <person name="Karaoz U."/>
            <person name="Brodie E.L."/>
            <person name="Williams K.H."/>
            <person name="Hubbard S.S."/>
            <person name="Banfield J.F."/>
        </authorList>
    </citation>
    <scope>NUCLEOTIDE SEQUENCE [LARGE SCALE GENOMIC DNA]</scope>
</reference>
<dbReference type="NCBIfam" id="TIGR02532">
    <property type="entry name" value="IV_pilin_GFxxxE"/>
    <property type="match status" value="1"/>
</dbReference>
<comment type="caution">
    <text evidence="2">The sequence shown here is derived from an EMBL/GenBank/DDBJ whole genome shotgun (WGS) entry which is preliminary data.</text>
</comment>
<dbReference type="AlphaFoldDB" id="A0A1G2MQX8"/>
<dbReference type="EMBL" id="MHRP01000034">
    <property type="protein sequence ID" value="OHA26263.1"/>
    <property type="molecule type" value="Genomic_DNA"/>
</dbReference>
<accession>A0A1G2MQX8</accession>
<keyword evidence="1" id="KW-1133">Transmembrane helix</keyword>
<evidence type="ECO:0000313" key="3">
    <source>
        <dbReference type="Proteomes" id="UP000177943"/>
    </source>
</evidence>
<sequence>MIFMNGIGLHFIFSKILTRKKNSRGFTLVELLVVVSIVSVMSVITVLSSSKFDGTVLLTNLAYEVALSIREAQAASINVREFQPGTASATFSAGYGIHFFSTLGSGAANNRSYVLFADLPIPPSSSGDHEYTGNENGGTEFVAKYDTKRSNVIDRFCGVLTTGGEDCSGVVGGLTYLNIVFLRPDPDAVFRSNKGFLYRAAKIYVRSPQNVSKAIRVESTGQISVCPSLSC</sequence>
<keyword evidence="1" id="KW-0472">Membrane</keyword>
<proteinExistence type="predicted"/>
<dbReference type="InterPro" id="IPR012902">
    <property type="entry name" value="N_methyl_site"/>
</dbReference>
<evidence type="ECO:0000313" key="2">
    <source>
        <dbReference type="EMBL" id="OHA26263.1"/>
    </source>
</evidence>
<name>A0A1G2MQX8_9BACT</name>
<dbReference type="SUPFAM" id="SSF54523">
    <property type="entry name" value="Pili subunits"/>
    <property type="match status" value="1"/>
</dbReference>
<dbReference type="InterPro" id="IPR045584">
    <property type="entry name" value="Pilin-like"/>
</dbReference>
<keyword evidence="1" id="KW-0812">Transmembrane</keyword>
<protein>
    <recommendedName>
        <fullName evidence="4">General secretion pathway GspH domain-containing protein</fullName>
    </recommendedName>
</protein>
<dbReference type="PROSITE" id="PS00409">
    <property type="entry name" value="PROKAR_NTER_METHYL"/>
    <property type="match status" value="1"/>
</dbReference>
<gene>
    <name evidence="2" type="ORF">A3D56_02295</name>
</gene>
<organism evidence="2 3">
    <name type="scientific">Candidatus Taylorbacteria bacterium RIFCSPHIGHO2_02_FULL_45_35</name>
    <dbReference type="NCBI Taxonomy" id="1802311"/>
    <lineage>
        <taxon>Bacteria</taxon>
        <taxon>Candidatus Tayloriibacteriota</taxon>
    </lineage>
</organism>
<evidence type="ECO:0000256" key="1">
    <source>
        <dbReference type="SAM" id="Phobius"/>
    </source>
</evidence>
<dbReference type="Proteomes" id="UP000177943">
    <property type="component" value="Unassembled WGS sequence"/>
</dbReference>